<keyword evidence="2" id="KW-0547">Nucleotide-binding</keyword>
<dbReference type="PROSITE" id="PS50893">
    <property type="entry name" value="ABC_TRANSPORTER_2"/>
    <property type="match status" value="1"/>
</dbReference>
<dbReference type="GO" id="GO:0005886">
    <property type="term" value="C:plasma membrane"/>
    <property type="evidence" value="ECO:0007669"/>
    <property type="project" value="TreeGrafter"/>
</dbReference>
<dbReference type="GO" id="GO:0022857">
    <property type="term" value="F:transmembrane transporter activity"/>
    <property type="evidence" value="ECO:0007669"/>
    <property type="project" value="TreeGrafter"/>
</dbReference>
<keyword evidence="1" id="KW-0813">Transport</keyword>
<dbReference type="Proteomes" id="UP000663929">
    <property type="component" value="Chromosome"/>
</dbReference>
<evidence type="ECO:0000256" key="2">
    <source>
        <dbReference type="ARBA" id="ARBA00022741"/>
    </source>
</evidence>
<dbReference type="Pfam" id="PF00005">
    <property type="entry name" value="ABC_tran"/>
    <property type="match status" value="1"/>
</dbReference>
<keyword evidence="3 5" id="KW-0067">ATP-binding</keyword>
<protein>
    <submittedName>
        <fullName evidence="5">ABC transporter ATP-binding protein</fullName>
    </submittedName>
</protein>
<dbReference type="SUPFAM" id="SSF52540">
    <property type="entry name" value="P-loop containing nucleoside triphosphate hydrolases"/>
    <property type="match status" value="1"/>
</dbReference>
<dbReference type="Gene3D" id="3.40.50.300">
    <property type="entry name" value="P-loop containing nucleotide triphosphate hydrolases"/>
    <property type="match status" value="1"/>
</dbReference>
<dbReference type="InterPro" id="IPR017911">
    <property type="entry name" value="MacB-like_ATP-bd"/>
</dbReference>
<dbReference type="KEGG" id="scor:J3U87_10135"/>
<dbReference type="PANTHER" id="PTHR24220:SF86">
    <property type="entry name" value="ABC TRANSPORTER ABCH.1"/>
    <property type="match status" value="1"/>
</dbReference>
<dbReference type="GO" id="GO:0016887">
    <property type="term" value="F:ATP hydrolysis activity"/>
    <property type="evidence" value="ECO:0007669"/>
    <property type="project" value="InterPro"/>
</dbReference>
<evidence type="ECO:0000256" key="3">
    <source>
        <dbReference type="ARBA" id="ARBA00022840"/>
    </source>
</evidence>
<keyword evidence="6" id="KW-1185">Reference proteome</keyword>
<dbReference type="SMART" id="SM00382">
    <property type="entry name" value="AAA"/>
    <property type="match status" value="1"/>
</dbReference>
<dbReference type="GO" id="GO:0005524">
    <property type="term" value="F:ATP binding"/>
    <property type="evidence" value="ECO:0007669"/>
    <property type="project" value="UniProtKB-KW"/>
</dbReference>
<dbReference type="InterPro" id="IPR003593">
    <property type="entry name" value="AAA+_ATPase"/>
</dbReference>
<dbReference type="RefSeq" id="WP_237382923.1">
    <property type="nucleotide sequence ID" value="NZ_CP071793.1"/>
</dbReference>
<dbReference type="InterPro" id="IPR003439">
    <property type="entry name" value="ABC_transporter-like_ATP-bd"/>
</dbReference>
<gene>
    <name evidence="5" type="ORF">J3U87_10135</name>
</gene>
<dbReference type="AlphaFoldDB" id="A0A8A4TUL3"/>
<dbReference type="EMBL" id="CP071793">
    <property type="protein sequence ID" value="QTD52824.1"/>
    <property type="molecule type" value="Genomic_DNA"/>
</dbReference>
<dbReference type="InterPro" id="IPR015854">
    <property type="entry name" value="ABC_transpr_LolD-like"/>
</dbReference>
<evidence type="ECO:0000256" key="1">
    <source>
        <dbReference type="ARBA" id="ARBA00022448"/>
    </source>
</evidence>
<evidence type="ECO:0000259" key="4">
    <source>
        <dbReference type="PROSITE" id="PS50893"/>
    </source>
</evidence>
<dbReference type="CDD" id="cd03255">
    <property type="entry name" value="ABC_MJ0796_LolCDE_FtsE"/>
    <property type="match status" value="1"/>
</dbReference>
<dbReference type="InterPro" id="IPR027417">
    <property type="entry name" value="P-loop_NTPase"/>
</dbReference>
<proteinExistence type="predicted"/>
<evidence type="ECO:0000313" key="5">
    <source>
        <dbReference type="EMBL" id="QTD52824.1"/>
    </source>
</evidence>
<name>A0A8A4TUL3_SULCO</name>
<reference evidence="5" key="1">
    <citation type="submission" date="2021-03" db="EMBL/GenBank/DDBJ databases">
        <title>Acanthopleuribacteraceae sp. M133.</title>
        <authorList>
            <person name="Wang G."/>
        </authorList>
    </citation>
    <scope>NUCLEOTIDE SEQUENCE</scope>
    <source>
        <strain evidence="5">M133</strain>
    </source>
</reference>
<dbReference type="PANTHER" id="PTHR24220">
    <property type="entry name" value="IMPORT ATP-BINDING PROTEIN"/>
    <property type="match status" value="1"/>
</dbReference>
<sequence>MVEALLTTVNLNKSYVEADRDIPVIRGLNMEVNPGEYLVIMGSSGSGKSSLLYLLGGMDTPSSGSVLVGRSAVEGLNEQERARMRRDRIGFVFQDFNLIPHLTILENILVAGYLLEKPRKRVIERAHQLMSLVGIEKLANRRPAQTSGGEQQRCAIARALINDPDILLADEPTGSLNAAASSSILELFDTIHRAGQTLVLVTHELSAACRGQRVGYIHHGNLEEFHFPPDTSLGDREKVLFSWLSQRGW</sequence>
<evidence type="ECO:0000313" key="6">
    <source>
        <dbReference type="Proteomes" id="UP000663929"/>
    </source>
</evidence>
<feature type="domain" description="ABC transporter" evidence="4">
    <location>
        <begin position="6"/>
        <end position="244"/>
    </location>
</feature>
<organism evidence="5 6">
    <name type="scientific">Sulfidibacter corallicola</name>
    <dbReference type="NCBI Taxonomy" id="2818388"/>
    <lineage>
        <taxon>Bacteria</taxon>
        <taxon>Pseudomonadati</taxon>
        <taxon>Acidobacteriota</taxon>
        <taxon>Holophagae</taxon>
        <taxon>Acanthopleuribacterales</taxon>
        <taxon>Acanthopleuribacteraceae</taxon>
        <taxon>Sulfidibacter</taxon>
    </lineage>
</organism>
<accession>A0A8A4TUL3</accession>